<evidence type="ECO:0000313" key="3">
    <source>
        <dbReference type="Proteomes" id="UP000053105"/>
    </source>
</evidence>
<dbReference type="EMBL" id="KQ435711">
    <property type="protein sequence ID" value="KOX79507.1"/>
    <property type="molecule type" value="Genomic_DNA"/>
</dbReference>
<name>A0A0M9A8Q3_9HYME</name>
<feature type="transmembrane region" description="Helical" evidence="1">
    <location>
        <begin position="102"/>
        <end position="121"/>
    </location>
</feature>
<organism evidence="2 3">
    <name type="scientific">Melipona quadrifasciata</name>
    <dbReference type="NCBI Taxonomy" id="166423"/>
    <lineage>
        <taxon>Eukaryota</taxon>
        <taxon>Metazoa</taxon>
        <taxon>Ecdysozoa</taxon>
        <taxon>Arthropoda</taxon>
        <taxon>Hexapoda</taxon>
        <taxon>Insecta</taxon>
        <taxon>Pterygota</taxon>
        <taxon>Neoptera</taxon>
        <taxon>Endopterygota</taxon>
        <taxon>Hymenoptera</taxon>
        <taxon>Apocrita</taxon>
        <taxon>Aculeata</taxon>
        <taxon>Apoidea</taxon>
        <taxon>Anthophila</taxon>
        <taxon>Apidae</taxon>
        <taxon>Melipona</taxon>
    </lineage>
</organism>
<dbReference type="OrthoDB" id="5423012at2759"/>
<reference evidence="2 3" key="1">
    <citation type="submission" date="2015-07" db="EMBL/GenBank/DDBJ databases">
        <title>The genome of Melipona quadrifasciata.</title>
        <authorList>
            <person name="Pan H."/>
            <person name="Kapheim K."/>
        </authorList>
    </citation>
    <scope>NUCLEOTIDE SEQUENCE [LARGE SCALE GENOMIC DNA]</scope>
    <source>
        <strain evidence="2">0111107301</strain>
        <tissue evidence="2">Whole body</tissue>
    </source>
</reference>
<protein>
    <submittedName>
        <fullName evidence="2">Uncharacterized protein</fullName>
    </submittedName>
</protein>
<dbReference type="AlphaFoldDB" id="A0A0M9A8Q3"/>
<dbReference type="Proteomes" id="UP000053105">
    <property type="component" value="Unassembled WGS sequence"/>
</dbReference>
<evidence type="ECO:0000313" key="2">
    <source>
        <dbReference type="EMBL" id="KOX79507.1"/>
    </source>
</evidence>
<keyword evidence="3" id="KW-1185">Reference proteome</keyword>
<keyword evidence="1" id="KW-0812">Transmembrane</keyword>
<feature type="transmembrane region" description="Helical" evidence="1">
    <location>
        <begin position="74"/>
        <end position="90"/>
    </location>
</feature>
<gene>
    <name evidence="2" type="ORF">WN51_02773</name>
</gene>
<sequence>MLQIPNDVMQEFQPKLKKAFVEKMKKKKGERVSRILILIAMCKIYNREEQEKVWIAILRHNVEYKIIQSKAVELLYSFVSVCCINIGLLFEESINYSEFMTVWFGLVWFGLVWFDLVWFGLMSDTLHFKYKILALMLMPSSKLKRENCIGEIRGARDRENGYKSRTLLLCETTIGKL</sequence>
<keyword evidence="1" id="KW-0472">Membrane</keyword>
<proteinExistence type="predicted"/>
<keyword evidence="1" id="KW-1133">Transmembrane helix</keyword>
<evidence type="ECO:0000256" key="1">
    <source>
        <dbReference type="SAM" id="Phobius"/>
    </source>
</evidence>
<accession>A0A0M9A8Q3</accession>